<evidence type="ECO:0000256" key="4">
    <source>
        <dbReference type="ARBA" id="ARBA00023004"/>
    </source>
</evidence>
<name>A0A381R7A5_9ZZZZ</name>
<evidence type="ECO:0000256" key="5">
    <source>
        <dbReference type="ARBA" id="ARBA00023014"/>
    </source>
</evidence>
<evidence type="ECO:0000256" key="3">
    <source>
        <dbReference type="ARBA" id="ARBA00022737"/>
    </source>
</evidence>
<dbReference type="GO" id="GO:0051539">
    <property type="term" value="F:4 iron, 4 sulfur cluster binding"/>
    <property type="evidence" value="ECO:0007669"/>
    <property type="project" value="UniProtKB-KW"/>
</dbReference>
<evidence type="ECO:0000256" key="1">
    <source>
        <dbReference type="ARBA" id="ARBA00022485"/>
    </source>
</evidence>
<dbReference type="PROSITE" id="PS00198">
    <property type="entry name" value="4FE4S_FER_1"/>
    <property type="match status" value="2"/>
</dbReference>
<proteinExistence type="predicted"/>
<keyword evidence="1" id="KW-0004">4Fe-4S</keyword>
<gene>
    <name evidence="7" type="ORF">METZ01_LOCUS39938</name>
</gene>
<dbReference type="GO" id="GO:0016491">
    <property type="term" value="F:oxidoreductase activity"/>
    <property type="evidence" value="ECO:0007669"/>
    <property type="project" value="UniProtKB-ARBA"/>
</dbReference>
<dbReference type="PROSITE" id="PS51379">
    <property type="entry name" value="4FE4S_FER_2"/>
    <property type="match status" value="1"/>
</dbReference>
<evidence type="ECO:0000259" key="6">
    <source>
        <dbReference type="PROSITE" id="PS51379"/>
    </source>
</evidence>
<keyword evidence="4" id="KW-0408">Iron</keyword>
<dbReference type="EMBL" id="UINC01001708">
    <property type="protein sequence ID" value="SUZ87084.1"/>
    <property type="molecule type" value="Genomic_DNA"/>
</dbReference>
<dbReference type="Pfam" id="PF02754">
    <property type="entry name" value="CCG"/>
    <property type="match status" value="2"/>
</dbReference>
<reference evidence="7" key="1">
    <citation type="submission" date="2018-05" db="EMBL/GenBank/DDBJ databases">
        <authorList>
            <person name="Lanie J.A."/>
            <person name="Ng W.-L."/>
            <person name="Kazmierczak K.M."/>
            <person name="Andrzejewski T.M."/>
            <person name="Davidsen T.M."/>
            <person name="Wayne K.J."/>
            <person name="Tettelin H."/>
            <person name="Glass J.I."/>
            <person name="Rusch D."/>
            <person name="Podicherti R."/>
            <person name="Tsui H.-C.T."/>
            <person name="Winkler M.E."/>
        </authorList>
    </citation>
    <scope>NUCLEOTIDE SEQUENCE</scope>
</reference>
<dbReference type="InterPro" id="IPR017900">
    <property type="entry name" value="4Fe4S_Fe_S_CS"/>
</dbReference>
<accession>A0A381R7A5</accession>
<dbReference type="GO" id="GO:0046872">
    <property type="term" value="F:metal ion binding"/>
    <property type="evidence" value="ECO:0007669"/>
    <property type="project" value="UniProtKB-KW"/>
</dbReference>
<feature type="domain" description="4Fe-4S ferredoxin-type" evidence="6">
    <location>
        <begin position="25"/>
        <end position="58"/>
    </location>
</feature>
<keyword evidence="2" id="KW-0479">Metal-binding</keyword>
<evidence type="ECO:0000313" key="7">
    <source>
        <dbReference type="EMBL" id="SUZ87084.1"/>
    </source>
</evidence>
<dbReference type="InterPro" id="IPR017896">
    <property type="entry name" value="4Fe4S_Fe-S-bd"/>
</dbReference>
<dbReference type="PANTHER" id="PTHR32479:SF19">
    <property type="entry name" value="ANAEROBIC GLYCEROL-3-PHOSPHATE DEHYDROGENASE SUBUNIT C"/>
    <property type="match status" value="1"/>
</dbReference>
<organism evidence="7">
    <name type="scientific">marine metagenome</name>
    <dbReference type="NCBI Taxonomy" id="408172"/>
    <lineage>
        <taxon>unclassified sequences</taxon>
        <taxon>metagenomes</taxon>
        <taxon>ecological metagenomes</taxon>
    </lineage>
</organism>
<dbReference type="AlphaFoldDB" id="A0A381R7A5"/>
<dbReference type="PANTHER" id="PTHR32479">
    <property type="entry name" value="GLYCOLATE OXIDASE IRON-SULFUR SUBUNIT"/>
    <property type="match status" value="1"/>
</dbReference>
<dbReference type="InterPro" id="IPR004017">
    <property type="entry name" value="Cys_rich_dom"/>
</dbReference>
<evidence type="ECO:0000256" key="2">
    <source>
        <dbReference type="ARBA" id="ARBA00022723"/>
    </source>
</evidence>
<keyword evidence="3" id="KW-0677">Repeat</keyword>
<protein>
    <recommendedName>
        <fullName evidence="6">4Fe-4S ferredoxin-type domain-containing protein</fullName>
    </recommendedName>
</protein>
<dbReference type="SUPFAM" id="SSF54862">
    <property type="entry name" value="4Fe-4S ferredoxins"/>
    <property type="match status" value="1"/>
</dbReference>
<sequence length="476" mass="54423">MINHSDTVNTVYDITDINYWNNDSLEAEIDRIFDICIGCRLCFNLCPSFPYLFDAVDNAGIEKRKIAESEGRIQKKKERTDYLNLPEGQHAIEASIEVEFRGEVTDLNADDRWKVVDLCYQCKLCDSVCPYTPEKDHEFQLDFPKLMTRANAIRSKINGVKNVDKILSNTDFMAKLSMFFGPLINFFNKISLVRFFMEKLIGIHRKRVLPIFQFTTFEKWFKNHNSNISTPIDKVVIFGTCFTNSHDVNLGIAAVTILEHNNVECVFPPQQCCGAPHLSPGDFIGFKNQAIPNVNELIKWVDSGYKIIVTGPPTCSLTIKKEYPDYLEYSEKINKISENTFDISEYLYLLYKDDKLKLDFNNEVGTINYHVSCHLKAQKIGFKGRDLLRLVPNTKINLVNRCSGMDGGWGMKAEYFDDSMKVAERCVNDLNQKESDNICSDCALASHQLNQASDGEIMPSHPIIELYNAYGFKSLK</sequence>
<keyword evidence="5" id="KW-0411">Iron-sulfur</keyword>